<dbReference type="Pfam" id="PF10001">
    <property type="entry name" value="DUF2242"/>
    <property type="match status" value="1"/>
</dbReference>
<dbReference type="Proteomes" id="UP000663444">
    <property type="component" value="Chromosome"/>
</dbReference>
<keyword evidence="1" id="KW-0732">Signal</keyword>
<accession>A0A974SMD8</accession>
<proteinExistence type="predicted"/>
<dbReference type="AlphaFoldDB" id="A0A974SMD8"/>
<dbReference type="PROSITE" id="PS51257">
    <property type="entry name" value="PROKAR_LIPOPROTEIN"/>
    <property type="match status" value="1"/>
</dbReference>
<protein>
    <submittedName>
        <fullName evidence="2">DUF2242 domain-containing protein</fullName>
    </submittedName>
</protein>
<name>A0A974SMD8_9RHOO</name>
<feature type="signal peptide" evidence="1">
    <location>
        <begin position="1"/>
        <end position="15"/>
    </location>
</feature>
<evidence type="ECO:0000313" key="3">
    <source>
        <dbReference type="Proteomes" id="UP000663444"/>
    </source>
</evidence>
<dbReference type="KEGG" id="ares:IWH25_11140"/>
<feature type="chain" id="PRO_5037882768" evidence="1">
    <location>
        <begin position="16"/>
        <end position="172"/>
    </location>
</feature>
<evidence type="ECO:0000256" key="1">
    <source>
        <dbReference type="SAM" id="SignalP"/>
    </source>
</evidence>
<keyword evidence="3" id="KW-1185">Reference proteome</keyword>
<gene>
    <name evidence="2" type="ORF">IWH25_11140</name>
</gene>
<reference evidence="2" key="1">
    <citation type="submission" date="2020-11" db="EMBL/GenBank/DDBJ databases">
        <title>Azospira restricta DSM 18626 genome sequence.</title>
        <authorList>
            <person name="Moe W.M."/>
        </authorList>
    </citation>
    <scope>NUCLEOTIDE SEQUENCE</scope>
    <source>
        <strain evidence="2">DSM 18626</strain>
    </source>
</reference>
<dbReference type="InterPro" id="IPR018718">
    <property type="entry name" value="DUF2242"/>
</dbReference>
<sequence>MRFVPSLLLSSLLFAAGCATNKPAPAWHAEAFSEESPFEYRTPIAAKSLCAVGQRALLSQGYQVESTQSQAVRGRKFFQPAPGYHMELGISLVCLPTPAGSVLYANALQTRYELKTSTTSAGVSVAGMGSISLPWLSDKDSLVKVGEETVADPEFYRRLFALINTMEDRLAE</sequence>
<evidence type="ECO:0000313" key="2">
    <source>
        <dbReference type="EMBL" id="QRJ62347.1"/>
    </source>
</evidence>
<dbReference type="RefSeq" id="WP_203385880.1">
    <property type="nucleotide sequence ID" value="NZ_CP064781.1"/>
</dbReference>
<dbReference type="EMBL" id="CP064781">
    <property type="protein sequence ID" value="QRJ62347.1"/>
    <property type="molecule type" value="Genomic_DNA"/>
</dbReference>
<organism evidence="2 3">
    <name type="scientific">Azospira restricta</name>
    <dbReference type="NCBI Taxonomy" id="404405"/>
    <lineage>
        <taxon>Bacteria</taxon>
        <taxon>Pseudomonadati</taxon>
        <taxon>Pseudomonadota</taxon>
        <taxon>Betaproteobacteria</taxon>
        <taxon>Rhodocyclales</taxon>
        <taxon>Rhodocyclaceae</taxon>
        <taxon>Azospira</taxon>
    </lineage>
</organism>